<gene>
    <name evidence="2" type="ORF">K491DRAFT_664793</name>
</gene>
<reference evidence="2" key="1">
    <citation type="journal article" date="2020" name="Stud. Mycol.">
        <title>101 Dothideomycetes genomes: a test case for predicting lifestyles and emergence of pathogens.</title>
        <authorList>
            <person name="Haridas S."/>
            <person name="Albert R."/>
            <person name="Binder M."/>
            <person name="Bloem J."/>
            <person name="Labutti K."/>
            <person name="Salamov A."/>
            <person name="Andreopoulos B."/>
            <person name="Baker S."/>
            <person name="Barry K."/>
            <person name="Bills G."/>
            <person name="Bluhm B."/>
            <person name="Cannon C."/>
            <person name="Castanera R."/>
            <person name="Culley D."/>
            <person name="Daum C."/>
            <person name="Ezra D."/>
            <person name="Gonzalez J."/>
            <person name="Henrissat B."/>
            <person name="Kuo A."/>
            <person name="Liang C."/>
            <person name="Lipzen A."/>
            <person name="Lutzoni F."/>
            <person name="Magnuson J."/>
            <person name="Mondo S."/>
            <person name="Nolan M."/>
            <person name="Ohm R."/>
            <person name="Pangilinan J."/>
            <person name="Park H.-J."/>
            <person name="Ramirez L."/>
            <person name="Alfaro M."/>
            <person name="Sun H."/>
            <person name="Tritt A."/>
            <person name="Yoshinaga Y."/>
            <person name="Zwiers L.-H."/>
            <person name="Turgeon B."/>
            <person name="Goodwin S."/>
            <person name="Spatafora J."/>
            <person name="Crous P."/>
            <person name="Grigoriev I."/>
        </authorList>
    </citation>
    <scope>NUCLEOTIDE SEQUENCE</scope>
    <source>
        <strain evidence="2">CBS 122681</strain>
    </source>
</reference>
<feature type="compositionally biased region" description="Basic and acidic residues" evidence="1">
    <location>
        <begin position="621"/>
        <end position="631"/>
    </location>
</feature>
<feature type="region of interest" description="Disordered" evidence="1">
    <location>
        <begin position="1"/>
        <end position="30"/>
    </location>
</feature>
<dbReference type="AlphaFoldDB" id="A0A6A6SZB4"/>
<name>A0A6A6SZB4_9PLEO</name>
<feature type="compositionally biased region" description="Pro residues" evidence="1">
    <location>
        <begin position="692"/>
        <end position="739"/>
    </location>
</feature>
<protein>
    <submittedName>
        <fullName evidence="2">Uncharacterized protein</fullName>
    </submittedName>
</protein>
<evidence type="ECO:0000313" key="2">
    <source>
        <dbReference type="EMBL" id="KAF2651858.1"/>
    </source>
</evidence>
<dbReference type="Proteomes" id="UP000799324">
    <property type="component" value="Unassembled WGS sequence"/>
</dbReference>
<sequence length="834" mass="89861">MDPWGDPWADDGNASSPPQEEVTKPPSAPLAAPVVLNGFLDDAQWGDFEQEEDAGAWGTAQTAIQETRVPETQPHLLAPQPAETVDHVGHWEDEDMSGEDKGWARLDSDTAEGEEIEPVVSEASDSATTIQPDELPQRISTDVSEALHPDDDLSTRPSTSPSDVSHGGLPSESPRTSFEDDRTPKLAQATQIANEATDREERDGGDFGDFEDNNRDDVETAPEERPIATQASSVSADEVTELVSTSTHENATSSPLSVGAPDSLSFKSDLSLITHLFPPAKNTKEPPPAPEDLISSTSTRKAWYRLTRKQTMREFNSGGDEDNYVRVTWANSRIRPDVSKIVSRWATEDRMAGRGPGGGASFYWDKTPQPEKKPLHVQKKASISLSPVAPAKSSVLPLSTNVPAAFNWSSTPVVPHDPWKQDSPSLRATSSPLTATPTLMSNVQKEEVRSASFDVAQQNPPQPSPKAASNLISPGLVEKKFSPLPAIPPEPTKAVRDPDPWSGLTNLDTKPPAPLAVHDITKDEDDEWGEMVESPAVSISVATEDLPPLDSRQQTLSTPSSTPKSARMSPFQPTPSKHASPIVRLKGTVSPTSTRFQLNSFIPTGAPEGPIGPSLLKPSNRSREATPERARQPSRTLSIDQVMSESLEKSDASYEQDDISDVRASTTAQGPAASDDSDEFADFESSIAQPASPEPTQPSTPTLPPPVSPPIPFSPAPTLPTSRPPPTQPRPPPAAPPSDPWSTADFSIFDSAPQPPVSSIASAHVPDPSDSFSIFEKPSPIDTITRLPPREHIPSPQIPPTGSVNSTQRRKEEEDEMLRSIVAGLPDLGYMLRR</sequence>
<feature type="compositionally biased region" description="Basic and acidic residues" evidence="1">
    <location>
        <begin position="196"/>
        <end position="205"/>
    </location>
</feature>
<feature type="region of interest" description="Disordered" evidence="1">
    <location>
        <begin position="533"/>
        <end position="817"/>
    </location>
</feature>
<proteinExistence type="predicted"/>
<feature type="compositionally biased region" description="Polar residues" evidence="1">
    <location>
        <begin position="242"/>
        <end position="256"/>
    </location>
</feature>
<dbReference type="OrthoDB" id="3941134at2759"/>
<accession>A0A6A6SZB4</accession>
<feature type="compositionally biased region" description="Basic and acidic residues" evidence="1">
    <location>
        <begin position="98"/>
        <end position="108"/>
    </location>
</feature>
<keyword evidence="3" id="KW-1185">Reference proteome</keyword>
<evidence type="ECO:0000256" key="1">
    <source>
        <dbReference type="SAM" id="MobiDB-lite"/>
    </source>
</evidence>
<feature type="compositionally biased region" description="Polar residues" evidence="1">
    <location>
        <begin position="589"/>
        <end position="602"/>
    </location>
</feature>
<feature type="region of interest" description="Disordered" evidence="1">
    <location>
        <begin position="92"/>
        <end position="264"/>
    </location>
</feature>
<feature type="compositionally biased region" description="Basic and acidic residues" evidence="1">
    <location>
        <begin position="212"/>
        <end position="226"/>
    </location>
</feature>
<feature type="compositionally biased region" description="Basic and acidic residues" evidence="1">
    <location>
        <begin position="145"/>
        <end position="154"/>
    </location>
</feature>
<feature type="compositionally biased region" description="Polar residues" evidence="1">
    <location>
        <begin position="633"/>
        <end position="644"/>
    </location>
</feature>
<feature type="compositionally biased region" description="Polar residues" evidence="1">
    <location>
        <begin position="422"/>
        <end position="443"/>
    </location>
</feature>
<feature type="compositionally biased region" description="Polar residues" evidence="1">
    <location>
        <begin position="551"/>
        <end position="564"/>
    </location>
</feature>
<evidence type="ECO:0000313" key="3">
    <source>
        <dbReference type="Proteomes" id="UP000799324"/>
    </source>
</evidence>
<organism evidence="2 3">
    <name type="scientific">Lophiostoma macrostomum CBS 122681</name>
    <dbReference type="NCBI Taxonomy" id="1314788"/>
    <lineage>
        <taxon>Eukaryota</taxon>
        <taxon>Fungi</taxon>
        <taxon>Dikarya</taxon>
        <taxon>Ascomycota</taxon>
        <taxon>Pezizomycotina</taxon>
        <taxon>Dothideomycetes</taxon>
        <taxon>Pleosporomycetidae</taxon>
        <taxon>Pleosporales</taxon>
        <taxon>Lophiostomataceae</taxon>
        <taxon>Lophiostoma</taxon>
    </lineage>
</organism>
<feature type="region of interest" description="Disordered" evidence="1">
    <location>
        <begin position="417"/>
        <end position="468"/>
    </location>
</feature>
<dbReference type="EMBL" id="MU004415">
    <property type="protein sequence ID" value="KAF2651858.1"/>
    <property type="molecule type" value="Genomic_DNA"/>
</dbReference>